<proteinExistence type="predicted"/>
<protein>
    <submittedName>
        <fullName evidence="1">Uncharacterized protein</fullName>
    </submittedName>
</protein>
<comment type="caution">
    <text evidence="1">The sequence shown here is derived from an EMBL/GenBank/DDBJ whole genome shotgun (WGS) entry which is preliminary data.</text>
</comment>
<gene>
    <name evidence="1" type="ORF">X797_012193</name>
</gene>
<accession>A0A014PGP0</accession>
<sequence>MVSLWPRRACRLVRGMWSEAVGTLLGGQCNCHWRGLSFRSVCIVFVYCTHVTPRSFCRFKEGDDECLVGKLFVVTARDSDADRRESRLVVYFVTDGSVVVQFVSVKVGKSSRAVVYGISVPFLAGLNGRCAEIIGLFGLAFYKQIAGEFVCGANGPSGVHLEDLRDSIELKARLAGYMSSDGVADVVSGRSVGFNQGGRRPGGLLEVARALVVVALGDEWQQVCVMGGQCLWWAVFVVANRVGEAVALAAMLLLVGVDAQSVLARVCFQNSRKLLEKCLAKSRSGPVVNSLAASLKCSEDPEFGVVGGWSCVTVVASAGN</sequence>
<name>A0A014PGP0_9HYPO</name>
<dbReference type="EMBL" id="JELW01000167">
    <property type="protein sequence ID" value="EXU94728.1"/>
    <property type="molecule type" value="Genomic_DNA"/>
</dbReference>
<dbReference type="Proteomes" id="UP000030151">
    <property type="component" value="Unassembled WGS sequence"/>
</dbReference>
<organism evidence="1 2">
    <name type="scientific">Metarhizium robertsii</name>
    <dbReference type="NCBI Taxonomy" id="568076"/>
    <lineage>
        <taxon>Eukaryota</taxon>
        <taxon>Fungi</taxon>
        <taxon>Dikarya</taxon>
        <taxon>Ascomycota</taxon>
        <taxon>Pezizomycotina</taxon>
        <taxon>Sordariomycetes</taxon>
        <taxon>Hypocreomycetidae</taxon>
        <taxon>Hypocreales</taxon>
        <taxon>Clavicipitaceae</taxon>
        <taxon>Metarhizium</taxon>
    </lineage>
</organism>
<dbReference type="AlphaFoldDB" id="A0A014PGP0"/>
<evidence type="ECO:0000313" key="2">
    <source>
        <dbReference type="Proteomes" id="UP000030151"/>
    </source>
</evidence>
<reference evidence="1 2" key="1">
    <citation type="submission" date="2014-02" db="EMBL/GenBank/DDBJ databases">
        <title>The genome sequence of the entomopathogenic fungus Metarhizium robertsii ARSEF 2575.</title>
        <authorList>
            <person name="Giuliano Garisto Donzelli B."/>
            <person name="Roe B.A."/>
            <person name="Macmil S.L."/>
            <person name="Krasnoff S.B."/>
            <person name="Gibson D.M."/>
        </authorList>
    </citation>
    <scope>NUCLEOTIDE SEQUENCE [LARGE SCALE GENOMIC DNA]</scope>
    <source>
        <strain evidence="1 2">ARSEF 2575</strain>
    </source>
</reference>
<evidence type="ECO:0000313" key="1">
    <source>
        <dbReference type="EMBL" id="EXU94728.1"/>
    </source>
</evidence>
<dbReference type="HOGENOM" id="CLU_075356_0_0_1"/>